<feature type="domain" description="Solute-binding protein family 5" evidence="1">
    <location>
        <begin position="171"/>
        <end position="292"/>
    </location>
</feature>
<evidence type="ECO:0000313" key="3">
    <source>
        <dbReference type="Proteomes" id="UP000249808"/>
    </source>
</evidence>
<dbReference type="Proteomes" id="UP000249808">
    <property type="component" value="Unassembled WGS sequence"/>
</dbReference>
<organism evidence="2 3">
    <name type="scientific">Macrococcus epidermidis</name>
    <dbReference type="NCBI Taxonomy" id="1902580"/>
    <lineage>
        <taxon>Bacteria</taxon>
        <taxon>Bacillati</taxon>
        <taxon>Bacillota</taxon>
        <taxon>Bacilli</taxon>
        <taxon>Bacillales</taxon>
        <taxon>Staphylococcaceae</taxon>
        <taxon>Macrococcus</taxon>
    </lineage>
</organism>
<dbReference type="RefSeq" id="WP_111716587.1">
    <property type="nucleotide sequence ID" value="NZ_JBHSSR010000015.1"/>
</dbReference>
<dbReference type="InterPro" id="IPR000914">
    <property type="entry name" value="SBP_5_dom"/>
</dbReference>
<evidence type="ECO:0000313" key="2">
    <source>
        <dbReference type="EMBL" id="RAK44091.1"/>
    </source>
</evidence>
<keyword evidence="3" id="KW-1185">Reference proteome</keyword>
<dbReference type="Gene3D" id="3.40.190.10">
    <property type="entry name" value="Periplasmic binding protein-like II"/>
    <property type="match status" value="1"/>
</dbReference>
<sequence length="526" mass="62558">MIDKRLVYLQNYLSESLHMELHEYMNISNRQLSRLLNQWQDEGHIQFNAGLGRGHKADITLLVDVVKEVFSYAIEHAHQMTLEELQSYINLPWNTETNAIIVTSIMEEFDSKVQKGNALLDYVYTIPEVISPCASIDAVSFQVIGQIGDYLYQYRNHSIERKLVKYDEWNDSTLHIYLHKDIYFDDGVLMTAEHVKASLDNIISCGNFENHFESIEQVEVANAFEIMIHCKQTTDHIKLLLAEPFTAIIRLEDGHMRGTGKYYIHSKDNNQIILRANPYPKRQPQVKQVYIVKSKTRYDKAFPSIEGRRYKKFCVSNALLMCNPETELTLEERSIFSNILFYHFKQLMEEEKQDFKWLTHTSAFNNTTYEFTKPIKFLVDEYNHHAFEKIFIKMKAQNNIDVTIVPIKHIDYLNNNINQFDIDYVWMMEAYKEEQPYQLYDLLTHCKFKEWYEKNIYCKNFLKTFDLNNKNTLKNSTNSFMQELDKNYYCINVYKKYKYYFYPSYIEYIDVDDYGYIDYGSAVVKE</sequence>
<dbReference type="Pfam" id="PF00496">
    <property type="entry name" value="SBP_bac_5"/>
    <property type="match status" value="1"/>
</dbReference>
<dbReference type="AlphaFoldDB" id="A0A327ZNZ8"/>
<accession>A0A327ZNZ8</accession>
<reference evidence="2 3" key="1">
    <citation type="journal article" date="2018" name="Front. Microbiol.">
        <title>Description and Comparative Genomics of Macrococcus caseolyticus subsp. hominis subsp. nov., Macrococcus goetzii sp. nov., Macrococcus epidermidis sp. nov., and Macrococcus bohemicus sp. nov., Novel Macrococci From Human Clinical Material With Virulence Potential and Suspected Uptake of Foreign DNA by Natural Transformation.</title>
        <authorList>
            <person name="Maslanova I."/>
            <person name="Wertheimer Z."/>
            <person name="Sedlacek I."/>
            <person name="Svec P."/>
            <person name="Indrakova A."/>
            <person name="Kovarovic V."/>
            <person name="Schumann P."/>
            <person name="Sproer C."/>
            <person name="Kralova S."/>
            <person name="Sedo O."/>
            <person name="Kristofova L."/>
            <person name="Vrbovska V."/>
            <person name="Fuzik T."/>
            <person name="Petras P."/>
            <person name="Zdrahal Z."/>
            <person name="Ruzickova V."/>
            <person name="Doskar J."/>
            <person name="Pantucek R."/>
        </authorList>
    </citation>
    <scope>NUCLEOTIDE SEQUENCE [LARGE SCALE GENOMIC DNA]</scope>
    <source>
        <strain evidence="2 3">01/688</strain>
    </source>
</reference>
<dbReference type="SUPFAM" id="SSF53850">
    <property type="entry name" value="Periplasmic binding protein-like II"/>
    <property type="match status" value="1"/>
</dbReference>
<evidence type="ECO:0000259" key="1">
    <source>
        <dbReference type="Pfam" id="PF00496"/>
    </source>
</evidence>
<proteinExistence type="predicted"/>
<name>A0A327ZNZ8_9STAP</name>
<gene>
    <name evidence="2" type="ORF">BHU61_09960</name>
</gene>
<protein>
    <recommendedName>
        <fullName evidence="1">Solute-binding protein family 5 domain-containing protein</fullName>
    </recommendedName>
</protein>
<dbReference type="EMBL" id="PZJH01000005">
    <property type="protein sequence ID" value="RAK44091.1"/>
    <property type="molecule type" value="Genomic_DNA"/>
</dbReference>
<comment type="caution">
    <text evidence="2">The sequence shown here is derived from an EMBL/GenBank/DDBJ whole genome shotgun (WGS) entry which is preliminary data.</text>
</comment>